<dbReference type="AlphaFoldDB" id="A0A9W9GF09"/>
<comment type="caution">
    <text evidence="1">The sequence shown here is derived from an EMBL/GenBank/DDBJ whole genome shotgun (WGS) entry which is preliminary data.</text>
</comment>
<keyword evidence="1" id="KW-0808">Transferase</keyword>
<organism evidence="1 2">
    <name type="scientific">Penicillium angulare</name>
    <dbReference type="NCBI Taxonomy" id="116970"/>
    <lineage>
        <taxon>Eukaryota</taxon>
        <taxon>Fungi</taxon>
        <taxon>Dikarya</taxon>
        <taxon>Ascomycota</taxon>
        <taxon>Pezizomycotina</taxon>
        <taxon>Eurotiomycetes</taxon>
        <taxon>Eurotiomycetidae</taxon>
        <taxon>Eurotiales</taxon>
        <taxon>Aspergillaceae</taxon>
        <taxon>Penicillium</taxon>
    </lineage>
</organism>
<proteinExistence type="predicted"/>
<dbReference type="OrthoDB" id="5416609at2759"/>
<dbReference type="Gene3D" id="3.40.50.1000">
    <property type="entry name" value="HAD superfamily/HAD-like"/>
    <property type="match status" value="1"/>
</dbReference>
<evidence type="ECO:0000313" key="2">
    <source>
        <dbReference type="Proteomes" id="UP001149165"/>
    </source>
</evidence>
<accession>A0A9W9GF09</accession>
<keyword evidence="1" id="KW-0328">Glycosyltransferase</keyword>
<dbReference type="SUPFAM" id="SSF56784">
    <property type="entry name" value="HAD-like"/>
    <property type="match status" value="1"/>
</dbReference>
<gene>
    <name evidence="1" type="ORF">N7456_001236</name>
</gene>
<reference evidence="1" key="1">
    <citation type="submission" date="2022-11" db="EMBL/GenBank/DDBJ databases">
        <authorList>
            <person name="Petersen C."/>
        </authorList>
    </citation>
    <scope>NUCLEOTIDE SEQUENCE</scope>
    <source>
        <strain evidence="1">IBT 30069</strain>
    </source>
</reference>
<dbReference type="InterPro" id="IPR023214">
    <property type="entry name" value="HAD_sf"/>
</dbReference>
<reference evidence="1" key="2">
    <citation type="journal article" date="2023" name="IMA Fungus">
        <title>Comparative genomic study of the Penicillium genus elucidates a diverse pangenome and 15 lateral gene transfer events.</title>
        <authorList>
            <person name="Petersen C."/>
            <person name="Sorensen T."/>
            <person name="Nielsen M.R."/>
            <person name="Sondergaard T.E."/>
            <person name="Sorensen J.L."/>
            <person name="Fitzpatrick D.A."/>
            <person name="Frisvad J.C."/>
            <person name="Nielsen K.L."/>
        </authorList>
    </citation>
    <scope>NUCLEOTIDE SEQUENCE</scope>
    <source>
        <strain evidence="1">IBT 30069</strain>
    </source>
</reference>
<sequence length="396" mass="44945">MPAVIGLLGMKGYEGPTLRNEAKKSYVTMLDGVYPGATDEFLRLEETAQAWYRKRAMERIFDSVEASGKAGIVENHTALYTGEYDDEGNLEITVSQEELRYYTHIICLDRTSKPDVAIYAHQTYPDNLHPRKLVVRKKTFTSNLRDICFEEHTHLATLGTSYLLEAKLSNLLRDLESHNYLQNVQKANEHLERLIAGRTSLTYKVLLFNADTVLTGDHYLSLFWQNVSIDANDTKEYPLLESGLHMDDESYQYFKSRQAMLLCEESFDDAEFKVVCEQTAKKISIRPEFINLLRKVRSTINACCILMTCGPPEFWESILENEGLSGDIDVIGGARLSDGFVVTPHLMSQLAVTLKNKYNMQIWAFGDENDAEMLQHADLVTINVGKAVKPESEAKD</sequence>
<dbReference type="InterPro" id="IPR036412">
    <property type="entry name" value="HAD-like_sf"/>
</dbReference>
<keyword evidence="2" id="KW-1185">Reference proteome</keyword>
<name>A0A9W9GF09_9EURO</name>
<dbReference type="EMBL" id="JAPQKH010000001">
    <property type="protein sequence ID" value="KAJ5116888.1"/>
    <property type="molecule type" value="Genomic_DNA"/>
</dbReference>
<protein>
    <submittedName>
        <fullName evidence="1">Uracil phosphoribosyltransferase-domain-containing protein</fullName>
    </submittedName>
</protein>
<dbReference type="Proteomes" id="UP001149165">
    <property type="component" value="Unassembled WGS sequence"/>
</dbReference>
<dbReference type="GO" id="GO:0016757">
    <property type="term" value="F:glycosyltransferase activity"/>
    <property type="evidence" value="ECO:0007669"/>
    <property type="project" value="UniProtKB-KW"/>
</dbReference>
<evidence type="ECO:0000313" key="1">
    <source>
        <dbReference type="EMBL" id="KAJ5116888.1"/>
    </source>
</evidence>